<dbReference type="CDD" id="cd02801">
    <property type="entry name" value="DUS_like_FMN"/>
    <property type="match status" value="1"/>
</dbReference>
<evidence type="ECO:0000313" key="16">
    <source>
        <dbReference type="Proteomes" id="UP000317369"/>
    </source>
</evidence>
<dbReference type="InterPro" id="IPR035587">
    <property type="entry name" value="DUS-like_FMN-bd"/>
</dbReference>
<evidence type="ECO:0000256" key="6">
    <source>
        <dbReference type="ARBA" id="ARBA00022857"/>
    </source>
</evidence>
<keyword evidence="7" id="KW-0694">RNA-binding</keyword>
<dbReference type="PANTHER" id="PTHR45846:SF1">
    <property type="entry name" value="TRNA-DIHYDROURIDINE(47) SYNTHASE [NAD(P)(+)]-LIKE"/>
    <property type="match status" value="1"/>
</dbReference>
<comment type="catalytic activity">
    <reaction evidence="10">
        <text>a 5,6-dihydrouridine in tRNA + NAD(+) = a uridine in tRNA + NADH + H(+)</text>
        <dbReference type="Rhea" id="RHEA:54452"/>
        <dbReference type="Rhea" id="RHEA-COMP:13339"/>
        <dbReference type="Rhea" id="RHEA-COMP:13887"/>
        <dbReference type="ChEBI" id="CHEBI:15378"/>
        <dbReference type="ChEBI" id="CHEBI:57540"/>
        <dbReference type="ChEBI" id="CHEBI:57945"/>
        <dbReference type="ChEBI" id="CHEBI:65315"/>
        <dbReference type="ChEBI" id="CHEBI:74443"/>
    </reaction>
</comment>
<dbReference type="Proteomes" id="UP000317369">
    <property type="component" value="Chromosome"/>
</dbReference>
<reference evidence="15 16" key="1">
    <citation type="submission" date="2019-02" db="EMBL/GenBank/DDBJ databases">
        <title>Deep-cultivation of Planctomycetes and their phenomic and genomic characterization uncovers novel biology.</title>
        <authorList>
            <person name="Wiegand S."/>
            <person name="Jogler M."/>
            <person name="Boedeker C."/>
            <person name="Pinto D."/>
            <person name="Vollmers J."/>
            <person name="Rivas-Marin E."/>
            <person name="Kohn T."/>
            <person name="Peeters S.H."/>
            <person name="Heuer A."/>
            <person name="Rast P."/>
            <person name="Oberbeckmann S."/>
            <person name="Bunk B."/>
            <person name="Jeske O."/>
            <person name="Meyerdierks A."/>
            <person name="Storesund J.E."/>
            <person name="Kallscheuer N."/>
            <person name="Luecker S."/>
            <person name="Lage O.M."/>
            <person name="Pohl T."/>
            <person name="Merkel B.J."/>
            <person name="Hornburger P."/>
            <person name="Mueller R.-W."/>
            <person name="Bruemmer F."/>
            <person name="Labrenz M."/>
            <person name="Spormann A.M."/>
            <person name="Op den Camp H."/>
            <person name="Overmann J."/>
            <person name="Amann R."/>
            <person name="Jetten M.S.M."/>
            <person name="Mascher T."/>
            <person name="Medema M.H."/>
            <person name="Devos D.P."/>
            <person name="Kaster A.-K."/>
            <person name="Ovreas L."/>
            <person name="Rohde M."/>
            <person name="Galperin M.Y."/>
            <person name="Jogler C."/>
        </authorList>
    </citation>
    <scope>NUCLEOTIDE SEQUENCE [LARGE SCALE GENOMIC DNA]</scope>
    <source>
        <strain evidence="15 16">KS4</strain>
    </source>
</reference>
<evidence type="ECO:0000256" key="1">
    <source>
        <dbReference type="ARBA" id="ARBA00002790"/>
    </source>
</evidence>
<feature type="binding site" evidence="13">
    <location>
        <position position="181"/>
    </location>
    <ligand>
        <name>FMN</name>
        <dbReference type="ChEBI" id="CHEBI:58210"/>
    </ligand>
</feature>
<keyword evidence="13" id="KW-0547">Nucleotide-binding</keyword>
<sequence>MNELRLPSDGPLSWAAELPFYQAGLAGYSDYAMRMVARKHGCPYCITEAMLDHFLINGGKGLEVAELREDDHPICGQLMGSHADEIAAGAKILDGLGYDVIDVNIACPQKKIKRKSRGGHLLSVPDEAIEILKAVADAVEGSRPLTVKMRRAFDDSNEALDGFHKIFQAAIELGYSGVTVHGRTVEQKYIGPSTWESLRKIVDEYGHEHVRHAATKHQKFMIGGSGDIWQTSDIFAMIEQTGVDVVSVARGCIGNPWIFEQARAMAQRKKGGGQGVGDKQGGDAPRIYEQRDVLLEHFELSMQLYGEQQAARMMRKFGIRFSRHHPEGEQIKAAFIKVKGLDAWQGVLDEFYAVDGVGVGVDAAVPDEARTQVSEESCGS</sequence>
<evidence type="ECO:0000259" key="14">
    <source>
        <dbReference type="Pfam" id="PF01207"/>
    </source>
</evidence>
<evidence type="ECO:0000313" key="15">
    <source>
        <dbReference type="EMBL" id="QDU33453.1"/>
    </source>
</evidence>
<evidence type="ECO:0000256" key="4">
    <source>
        <dbReference type="ARBA" id="ARBA00022643"/>
    </source>
</evidence>
<dbReference type="PIRSF" id="PIRSF006621">
    <property type="entry name" value="Dus"/>
    <property type="match status" value="1"/>
</dbReference>
<comment type="cofactor">
    <cofactor evidence="11 13">
        <name>FMN</name>
        <dbReference type="ChEBI" id="CHEBI:58210"/>
    </cofactor>
</comment>
<comment type="function">
    <text evidence="1 11">Catalyzes the synthesis of 5,6-dihydrouridine (D), a modified base found in the D-loop of most tRNAs, via the reduction of the C5-C6 double bond in target uridines.</text>
</comment>
<evidence type="ECO:0000256" key="13">
    <source>
        <dbReference type="PIRSR" id="PIRSR006621-2"/>
    </source>
</evidence>
<comment type="similarity">
    <text evidence="11">Belongs to the dus family.</text>
</comment>
<evidence type="ECO:0000256" key="9">
    <source>
        <dbReference type="ARBA" id="ARBA00048205"/>
    </source>
</evidence>
<keyword evidence="3 11" id="KW-0285">Flavoprotein</keyword>
<evidence type="ECO:0000256" key="7">
    <source>
        <dbReference type="ARBA" id="ARBA00022884"/>
    </source>
</evidence>
<evidence type="ECO:0000256" key="10">
    <source>
        <dbReference type="ARBA" id="ARBA00048802"/>
    </source>
</evidence>
<dbReference type="Gene3D" id="3.20.20.70">
    <property type="entry name" value="Aldolase class I"/>
    <property type="match status" value="1"/>
</dbReference>
<dbReference type="EMBL" id="CP036425">
    <property type="protein sequence ID" value="QDU33453.1"/>
    <property type="molecule type" value="Genomic_DNA"/>
</dbReference>
<dbReference type="GO" id="GO:0050660">
    <property type="term" value="F:flavin adenine dinucleotide binding"/>
    <property type="evidence" value="ECO:0007669"/>
    <property type="project" value="InterPro"/>
</dbReference>
<keyword evidence="5 11" id="KW-0819">tRNA processing</keyword>
<evidence type="ECO:0000256" key="2">
    <source>
        <dbReference type="ARBA" id="ARBA00022555"/>
    </source>
</evidence>
<keyword evidence="4 11" id="KW-0288">FMN</keyword>
<dbReference type="RefSeq" id="WP_145076495.1">
    <property type="nucleotide sequence ID" value="NZ_CP036425.1"/>
</dbReference>
<evidence type="ECO:0000256" key="3">
    <source>
        <dbReference type="ARBA" id="ARBA00022630"/>
    </source>
</evidence>
<feature type="binding site" evidence="13">
    <location>
        <position position="148"/>
    </location>
    <ligand>
        <name>FMN</name>
        <dbReference type="ChEBI" id="CHEBI:58210"/>
    </ligand>
</feature>
<accession>A0A517YT93</accession>
<dbReference type="GO" id="GO:0000049">
    <property type="term" value="F:tRNA binding"/>
    <property type="evidence" value="ECO:0007669"/>
    <property type="project" value="UniProtKB-KW"/>
</dbReference>
<organism evidence="15 16">
    <name type="scientific">Poriferisphaera corsica</name>
    <dbReference type="NCBI Taxonomy" id="2528020"/>
    <lineage>
        <taxon>Bacteria</taxon>
        <taxon>Pseudomonadati</taxon>
        <taxon>Planctomycetota</taxon>
        <taxon>Phycisphaerae</taxon>
        <taxon>Phycisphaerales</taxon>
        <taxon>Phycisphaeraceae</taxon>
        <taxon>Poriferisphaera</taxon>
    </lineage>
</organism>
<name>A0A517YT93_9BACT</name>
<keyword evidence="6" id="KW-0521">NADP</keyword>
<dbReference type="KEGG" id="pcor:KS4_15010"/>
<protein>
    <recommendedName>
        <fullName evidence="11">tRNA-dihydrouridine synthase</fullName>
        <ecNumber evidence="11">1.3.1.-</ecNumber>
    </recommendedName>
</protein>
<dbReference type="Gene3D" id="1.10.1200.80">
    <property type="entry name" value="Putative flavin oxidoreducatase, domain 2"/>
    <property type="match status" value="1"/>
</dbReference>
<evidence type="ECO:0000256" key="8">
    <source>
        <dbReference type="ARBA" id="ARBA00023002"/>
    </source>
</evidence>
<feature type="binding site" evidence="13">
    <location>
        <position position="77"/>
    </location>
    <ligand>
        <name>FMN</name>
        <dbReference type="ChEBI" id="CHEBI:58210"/>
    </ligand>
</feature>
<gene>
    <name evidence="15" type="primary">dus</name>
    <name evidence="15" type="ORF">KS4_15010</name>
</gene>
<dbReference type="Pfam" id="PF01207">
    <property type="entry name" value="Dus"/>
    <property type="match status" value="1"/>
</dbReference>
<dbReference type="OrthoDB" id="9764501at2"/>
<proteinExistence type="inferred from homology"/>
<feature type="domain" description="DUS-like FMN-binding" evidence="14">
    <location>
        <begin position="24"/>
        <end position="334"/>
    </location>
</feature>
<evidence type="ECO:0000256" key="12">
    <source>
        <dbReference type="PIRSR" id="PIRSR006621-1"/>
    </source>
</evidence>
<keyword evidence="16" id="KW-1185">Reference proteome</keyword>
<dbReference type="InterPro" id="IPR001269">
    <property type="entry name" value="DUS_fam"/>
</dbReference>
<dbReference type="InterPro" id="IPR013785">
    <property type="entry name" value="Aldolase_TIM"/>
</dbReference>
<evidence type="ECO:0000256" key="11">
    <source>
        <dbReference type="PIRNR" id="PIRNR006621"/>
    </source>
</evidence>
<keyword evidence="2" id="KW-0820">tRNA-binding</keyword>
<feature type="binding site" evidence="13">
    <location>
        <begin position="249"/>
        <end position="250"/>
    </location>
    <ligand>
        <name>FMN</name>
        <dbReference type="ChEBI" id="CHEBI:58210"/>
    </ligand>
</feature>
<dbReference type="GO" id="GO:0017150">
    <property type="term" value="F:tRNA dihydrouridine synthase activity"/>
    <property type="evidence" value="ECO:0007669"/>
    <property type="project" value="InterPro"/>
</dbReference>
<dbReference type="PANTHER" id="PTHR45846">
    <property type="entry name" value="TRNA-DIHYDROURIDINE(47) SYNTHASE [NAD(P)(+)]-LIKE"/>
    <property type="match status" value="1"/>
</dbReference>
<comment type="catalytic activity">
    <reaction evidence="9">
        <text>a 5,6-dihydrouridine in tRNA + NADP(+) = a uridine in tRNA + NADPH + H(+)</text>
        <dbReference type="Rhea" id="RHEA:23624"/>
        <dbReference type="Rhea" id="RHEA-COMP:13339"/>
        <dbReference type="Rhea" id="RHEA-COMP:13887"/>
        <dbReference type="ChEBI" id="CHEBI:15378"/>
        <dbReference type="ChEBI" id="CHEBI:57783"/>
        <dbReference type="ChEBI" id="CHEBI:58349"/>
        <dbReference type="ChEBI" id="CHEBI:65315"/>
        <dbReference type="ChEBI" id="CHEBI:74443"/>
    </reaction>
</comment>
<feature type="active site" description="Proton donor" evidence="12">
    <location>
        <position position="107"/>
    </location>
</feature>
<evidence type="ECO:0000256" key="5">
    <source>
        <dbReference type="ARBA" id="ARBA00022694"/>
    </source>
</evidence>
<dbReference type="EC" id="1.3.1.-" evidence="11"/>
<dbReference type="AlphaFoldDB" id="A0A517YT93"/>
<dbReference type="SUPFAM" id="SSF51395">
    <property type="entry name" value="FMN-linked oxidoreductases"/>
    <property type="match status" value="1"/>
</dbReference>
<dbReference type="InterPro" id="IPR024036">
    <property type="entry name" value="tRNA-dHydroUridine_Synthase_C"/>
</dbReference>
<keyword evidence="8 11" id="KW-0560">Oxidoreductase</keyword>